<dbReference type="PANTHER" id="PTHR14226">
    <property type="entry name" value="NEUROPATHY TARGET ESTERASE/SWISS CHEESE D.MELANOGASTER"/>
    <property type="match status" value="1"/>
</dbReference>
<evidence type="ECO:0000256" key="3">
    <source>
        <dbReference type="ARBA" id="ARBA00023098"/>
    </source>
</evidence>
<evidence type="ECO:0000259" key="5">
    <source>
        <dbReference type="PROSITE" id="PS51635"/>
    </source>
</evidence>
<evidence type="ECO:0000256" key="2">
    <source>
        <dbReference type="ARBA" id="ARBA00022963"/>
    </source>
</evidence>
<dbReference type="RefSeq" id="WP_243346697.1">
    <property type="nucleotide sequence ID" value="NZ_AP027081.1"/>
</dbReference>
<feature type="domain" description="PNPLA" evidence="5">
    <location>
        <begin position="49"/>
        <end position="242"/>
    </location>
</feature>
<dbReference type="Pfam" id="PF01734">
    <property type="entry name" value="Patatin"/>
    <property type="match status" value="1"/>
</dbReference>
<dbReference type="GO" id="GO:0016042">
    <property type="term" value="P:lipid catabolic process"/>
    <property type="evidence" value="ECO:0007669"/>
    <property type="project" value="UniProtKB-UniRule"/>
</dbReference>
<sequence>MRFLAALLAAAALAAQEPAPCIDVTVIPPDMVFTFSPRVEVPGRPKVVLALSGGGARGVAHIGVLQRMEEVGLSIDGVAGTSAGSLMGALMAGGFSGKEIEDLFARVDFNRSFLDPLGRSLGRTLTEDEAENGTLLSLRFEAGGPSFALSLREGVEIRRALEGLMTRGAYFSSATFDGLKYPLRVVATNLDTGHGKVFDRGDLVEVLRASMAVPGAFRPVVIDGQPYVDGALVENLPVLAAKRAFDAEVTVAVDVSTPFQKAPVSNFFSLAARSLDLVVERRQWESRAAASIVIRPEIETADFLDYGRSLGSLVKAGRDAFDANLPALRELLLANVPDETLPADRVAVDCVRPLDPEAQAMLGRVLPQGAPVKRRDVLVALQQLLLHGWAKQARARVAGGAVHLEVVPFGRVAAIRVEGRPRLVRRIERDVRSRFPAGEPFNPAAFGVYLSAFVHDLAVEGTPLVDVRGSGFQEATGELVIRLQEPTIRTVIVKGARGEYESVYLETLMARARGHVVHTGDLRQLLDLAQRRLHLAELRARIVAAEGTPDADLELTPVHQQAMAVDLSVGYETNLGSALGVKYRTENLGGFGLEGELSAASNRLQQQALLAIQGPVFFRFPGFAMEFWASAFRQYVENALVYPSPEVRADASRTVITTQDVGVGGYVRVGGFGKGKLELAGTWRQAAFSLGVDPRRVRHERTAELSFEWDNFDRHTFPREGLLVRSRYAIGDALPDLDPQGAFRFAYLRLRGLTTFGSLRATTNLGLDLDVEYGYGRNLPLDRFWNLGGPAFLVGSQALALQAPQFAVARFGVPVRMRGPFALSLQVVPRVDYAVTAATAGGLFSDRRMLGTGLVVRTVFSRFYVELAYGFLRQGGPGGWGPSSGSFNALIGTQPFDIWRR</sequence>
<feature type="short sequence motif" description="GXGXXG" evidence="4">
    <location>
        <begin position="53"/>
        <end position="58"/>
    </location>
</feature>
<evidence type="ECO:0000313" key="6">
    <source>
        <dbReference type="EMBL" id="BDU78796.1"/>
    </source>
</evidence>
<dbReference type="Proteomes" id="UP001228113">
    <property type="component" value="Chromosome"/>
</dbReference>
<proteinExistence type="predicted"/>
<dbReference type="Gene3D" id="3.40.1090.10">
    <property type="entry name" value="Cytosolic phospholipase A2 catalytic domain"/>
    <property type="match status" value="2"/>
</dbReference>
<dbReference type="PROSITE" id="PS51635">
    <property type="entry name" value="PNPLA"/>
    <property type="match status" value="1"/>
</dbReference>
<gene>
    <name evidence="6" type="ORF">METESE_37540</name>
</gene>
<feature type="active site" description="Proton acceptor" evidence="4">
    <location>
        <position position="229"/>
    </location>
</feature>
<keyword evidence="1 4" id="KW-0378">Hydrolase</keyword>
<keyword evidence="2 4" id="KW-0442">Lipid degradation</keyword>
<dbReference type="PANTHER" id="PTHR14226:SF29">
    <property type="entry name" value="NEUROPATHY TARGET ESTERASE SWS"/>
    <property type="match status" value="1"/>
</dbReference>
<dbReference type="CDD" id="cd07205">
    <property type="entry name" value="Pat_PNPLA6_PNPLA7_NTE1_like"/>
    <property type="match status" value="1"/>
</dbReference>
<accession>A0AA48H7J4</accession>
<organism evidence="6 7">
    <name type="scientific">Mesoterricola sediminis</name>
    <dbReference type="NCBI Taxonomy" id="2927980"/>
    <lineage>
        <taxon>Bacteria</taxon>
        <taxon>Pseudomonadati</taxon>
        <taxon>Acidobacteriota</taxon>
        <taxon>Holophagae</taxon>
        <taxon>Holophagales</taxon>
        <taxon>Holophagaceae</taxon>
        <taxon>Mesoterricola</taxon>
    </lineage>
</organism>
<feature type="short sequence motif" description="GXSXG" evidence="4">
    <location>
        <begin position="80"/>
        <end position="84"/>
    </location>
</feature>
<feature type="short sequence motif" description="DGA/G" evidence="4">
    <location>
        <begin position="229"/>
        <end position="231"/>
    </location>
</feature>
<dbReference type="SUPFAM" id="SSF52151">
    <property type="entry name" value="FabD/lysophospholipase-like"/>
    <property type="match status" value="1"/>
</dbReference>
<keyword evidence="3 4" id="KW-0443">Lipid metabolism</keyword>
<dbReference type="InterPro" id="IPR050301">
    <property type="entry name" value="NTE"/>
</dbReference>
<dbReference type="AlphaFoldDB" id="A0AA48H7J4"/>
<evidence type="ECO:0000256" key="4">
    <source>
        <dbReference type="PROSITE-ProRule" id="PRU01161"/>
    </source>
</evidence>
<dbReference type="InterPro" id="IPR002641">
    <property type="entry name" value="PNPLA_dom"/>
</dbReference>
<dbReference type="GO" id="GO:0016787">
    <property type="term" value="F:hydrolase activity"/>
    <property type="evidence" value="ECO:0007669"/>
    <property type="project" value="UniProtKB-UniRule"/>
</dbReference>
<dbReference type="EMBL" id="AP027081">
    <property type="protein sequence ID" value="BDU78796.1"/>
    <property type="molecule type" value="Genomic_DNA"/>
</dbReference>
<reference evidence="6" key="1">
    <citation type="journal article" date="2023" name="Int. J. Syst. Evol. Microbiol.">
        <title>Mesoterricola silvestris gen. nov., sp. nov., Mesoterricola sediminis sp. nov., Geothrix oryzae sp. nov., Geothrix edaphica sp. nov., Geothrix rubra sp. nov., and Geothrix limicola sp. nov., six novel members of Acidobacteriota isolated from soils.</title>
        <authorList>
            <person name="Itoh H."/>
            <person name="Sugisawa Y."/>
            <person name="Mise K."/>
            <person name="Xu Z."/>
            <person name="Kuniyasu M."/>
            <person name="Ushijima N."/>
            <person name="Kawano K."/>
            <person name="Kobayashi E."/>
            <person name="Shiratori Y."/>
            <person name="Masuda Y."/>
            <person name="Senoo K."/>
        </authorList>
    </citation>
    <scope>NUCLEOTIDE SEQUENCE</scope>
    <source>
        <strain evidence="6">W786</strain>
    </source>
</reference>
<feature type="active site" description="Nucleophile" evidence="4">
    <location>
        <position position="82"/>
    </location>
</feature>
<dbReference type="KEGG" id="msea:METESE_37540"/>
<dbReference type="InterPro" id="IPR016035">
    <property type="entry name" value="Acyl_Trfase/lysoPLipase"/>
</dbReference>
<protein>
    <recommendedName>
        <fullName evidence="5">PNPLA domain-containing protein</fullName>
    </recommendedName>
</protein>
<dbReference type="Gene3D" id="2.40.160.50">
    <property type="entry name" value="membrane protein fhac: a member of the omp85/tpsb transporter family"/>
    <property type="match status" value="1"/>
</dbReference>
<evidence type="ECO:0000313" key="7">
    <source>
        <dbReference type="Proteomes" id="UP001228113"/>
    </source>
</evidence>
<keyword evidence="7" id="KW-1185">Reference proteome</keyword>
<name>A0AA48H7J4_9BACT</name>
<evidence type="ECO:0000256" key="1">
    <source>
        <dbReference type="ARBA" id="ARBA00022801"/>
    </source>
</evidence>